<dbReference type="CDD" id="cd00093">
    <property type="entry name" value="HTH_XRE"/>
    <property type="match status" value="1"/>
</dbReference>
<dbReference type="OrthoDB" id="9813152at2"/>
<evidence type="ECO:0000259" key="1">
    <source>
        <dbReference type="PROSITE" id="PS50943"/>
    </source>
</evidence>
<accession>A0A5B9VVK7</accession>
<reference evidence="2 3" key="1">
    <citation type="submission" date="2019-08" db="EMBL/GenBank/DDBJ databases">
        <title>Deep-cultivation of Planctomycetes and their phenomic and genomic characterization uncovers novel biology.</title>
        <authorList>
            <person name="Wiegand S."/>
            <person name="Jogler M."/>
            <person name="Boedeker C."/>
            <person name="Pinto D."/>
            <person name="Vollmers J."/>
            <person name="Rivas-Marin E."/>
            <person name="Kohn T."/>
            <person name="Peeters S.H."/>
            <person name="Heuer A."/>
            <person name="Rast P."/>
            <person name="Oberbeckmann S."/>
            <person name="Bunk B."/>
            <person name="Jeske O."/>
            <person name="Meyerdierks A."/>
            <person name="Storesund J.E."/>
            <person name="Kallscheuer N."/>
            <person name="Luecker S."/>
            <person name="Lage O.M."/>
            <person name="Pohl T."/>
            <person name="Merkel B.J."/>
            <person name="Hornburger P."/>
            <person name="Mueller R.-W."/>
            <person name="Bruemmer F."/>
            <person name="Labrenz M."/>
            <person name="Spormann A.M."/>
            <person name="Op den Camp H."/>
            <person name="Overmann J."/>
            <person name="Amann R."/>
            <person name="Jetten M.S.M."/>
            <person name="Mascher T."/>
            <person name="Medema M.H."/>
            <person name="Devos D.P."/>
            <person name="Kaster A.-K."/>
            <person name="Ovreas L."/>
            <person name="Rohde M."/>
            <person name="Galperin M.Y."/>
            <person name="Jogler C."/>
        </authorList>
    </citation>
    <scope>NUCLEOTIDE SEQUENCE [LARGE SCALE GENOMIC DNA]</scope>
    <source>
        <strain evidence="2 3">OJF2</strain>
    </source>
</reference>
<dbReference type="PROSITE" id="PS50943">
    <property type="entry name" value="HTH_CROC1"/>
    <property type="match status" value="1"/>
</dbReference>
<dbReference type="EMBL" id="CP042997">
    <property type="protein sequence ID" value="QEH32272.1"/>
    <property type="molecule type" value="Genomic_DNA"/>
</dbReference>
<dbReference type="InterPro" id="IPR010982">
    <property type="entry name" value="Lambda_DNA-bd_dom_sf"/>
</dbReference>
<dbReference type="Gene3D" id="1.10.260.40">
    <property type="entry name" value="lambda repressor-like DNA-binding domains"/>
    <property type="match status" value="1"/>
</dbReference>
<dbReference type="InterPro" id="IPR001387">
    <property type="entry name" value="Cro/C1-type_HTH"/>
</dbReference>
<sequence>MKKRAEGSNFGDQLIAGLTELAEALEAGEPLDKRFTVRTVKLNLSPRAYTPADVKSVRKKLGASQPLLARFLGVSVKTIRSWEQGLRPVPAIAARYLDDIMAFPEIWTSRIQAGTEPQA</sequence>
<proteinExistence type="predicted"/>
<protein>
    <recommendedName>
        <fullName evidence="1">HTH cro/C1-type domain-containing protein</fullName>
    </recommendedName>
</protein>
<dbReference type="SUPFAM" id="SSF47413">
    <property type="entry name" value="lambda repressor-like DNA-binding domains"/>
    <property type="match status" value="1"/>
</dbReference>
<evidence type="ECO:0000313" key="2">
    <source>
        <dbReference type="EMBL" id="QEH32272.1"/>
    </source>
</evidence>
<dbReference type="RefSeq" id="WP_148591328.1">
    <property type="nucleotide sequence ID" value="NZ_CP042997.1"/>
</dbReference>
<dbReference type="AlphaFoldDB" id="A0A5B9VVK7"/>
<gene>
    <name evidence="2" type="ORF">OJF2_07410</name>
</gene>
<name>A0A5B9VVK7_9BACT</name>
<dbReference type="GO" id="GO:0003677">
    <property type="term" value="F:DNA binding"/>
    <property type="evidence" value="ECO:0007669"/>
    <property type="project" value="InterPro"/>
</dbReference>
<organism evidence="2 3">
    <name type="scientific">Aquisphaera giovannonii</name>
    <dbReference type="NCBI Taxonomy" id="406548"/>
    <lineage>
        <taxon>Bacteria</taxon>
        <taxon>Pseudomonadati</taxon>
        <taxon>Planctomycetota</taxon>
        <taxon>Planctomycetia</taxon>
        <taxon>Isosphaerales</taxon>
        <taxon>Isosphaeraceae</taxon>
        <taxon>Aquisphaera</taxon>
    </lineage>
</organism>
<dbReference type="KEGG" id="agv:OJF2_07410"/>
<keyword evidence="3" id="KW-1185">Reference proteome</keyword>
<evidence type="ECO:0000313" key="3">
    <source>
        <dbReference type="Proteomes" id="UP000324233"/>
    </source>
</evidence>
<dbReference type="Proteomes" id="UP000324233">
    <property type="component" value="Chromosome"/>
</dbReference>
<feature type="domain" description="HTH cro/C1-type" evidence="1">
    <location>
        <begin position="54"/>
        <end position="87"/>
    </location>
</feature>